<evidence type="ECO:0000313" key="4">
    <source>
        <dbReference type="Proteomes" id="UP000789595"/>
    </source>
</evidence>
<evidence type="ECO:0000256" key="1">
    <source>
        <dbReference type="SAM" id="SignalP"/>
    </source>
</evidence>
<dbReference type="AlphaFoldDB" id="A0A7S4EDX8"/>
<feature type="signal peptide" evidence="1">
    <location>
        <begin position="1"/>
        <end position="17"/>
    </location>
</feature>
<dbReference type="Proteomes" id="UP000789595">
    <property type="component" value="Unassembled WGS sequence"/>
</dbReference>
<name>A0A7S4EDX8_9STRA</name>
<reference evidence="3" key="2">
    <citation type="submission" date="2021-11" db="EMBL/GenBank/DDBJ databases">
        <authorList>
            <consortium name="Genoscope - CEA"/>
            <person name="William W."/>
        </authorList>
    </citation>
    <scope>NUCLEOTIDE SEQUENCE</scope>
</reference>
<dbReference type="EMBL" id="HBIW01024972">
    <property type="protein sequence ID" value="CAE0706102.1"/>
    <property type="molecule type" value="Transcribed_RNA"/>
</dbReference>
<dbReference type="EMBL" id="CAKKNE010000002">
    <property type="protein sequence ID" value="CAH0367193.1"/>
    <property type="molecule type" value="Genomic_DNA"/>
</dbReference>
<gene>
    <name evidence="2" type="ORF">PCAL00307_LOCUS21552</name>
    <name evidence="3" type="ORF">PECAL_2P02040</name>
</gene>
<sequence>MSRSIALILALATGAAALRPQCRTSLAPRRDFLGAAAAAATTLLPQAAHATGKATQKTLFLRYEKRIAGLGSYFDELESAISNADWAAVATACEADTSKKGKIGPVYSGLTAMELWANTYSDRKQSVKTQRMLAEAEIVEKTREYVAGVACKGTGECLKAEGGFFGLGAKPAPKPSDGELKSAALGAVKQARGAFNRFVALNNEALPLDINGLVAIAE</sequence>
<evidence type="ECO:0000313" key="3">
    <source>
        <dbReference type="EMBL" id="CAH0367193.1"/>
    </source>
</evidence>
<proteinExistence type="predicted"/>
<keyword evidence="1" id="KW-0732">Signal</keyword>
<organism evidence="2">
    <name type="scientific">Pelagomonas calceolata</name>
    <dbReference type="NCBI Taxonomy" id="35677"/>
    <lineage>
        <taxon>Eukaryota</taxon>
        <taxon>Sar</taxon>
        <taxon>Stramenopiles</taxon>
        <taxon>Ochrophyta</taxon>
        <taxon>Pelagophyceae</taxon>
        <taxon>Pelagomonadales</taxon>
        <taxon>Pelagomonadaceae</taxon>
        <taxon>Pelagomonas</taxon>
    </lineage>
</organism>
<reference evidence="2" key="1">
    <citation type="submission" date="2021-01" db="EMBL/GenBank/DDBJ databases">
        <authorList>
            <person name="Corre E."/>
            <person name="Pelletier E."/>
            <person name="Niang G."/>
            <person name="Scheremetjew M."/>
            <person name="Finn R."/>
            <person name="Kale V."/>
            <person name="Holt S."/>
            <person name="Cochrane G."/>
            <person name="Meng A."/>
            <person name="Brown T."/>
            <person name="Cohen L."/>
        </authorList>
    </citation>
    <scope>NUCLEOTIDE SEQUENCE</scope>
    <source>
        <strain evidence="2">CCMP1756</strain>
    </source>
</reference>
<feature type="chain" id="PRO_5036212401" evidence="1">
    <location>
        <begin position="18"/>
        <end position="218"/>
    </location>
</feature>
<protein>
    <submittedName>
        <fullName evidence="2">Uncharacterized protein</fullName>
    </submittedName>
</protein>
<dbReference type="OrthoDB" id="10518235at2759"/>
<keyword evidence="4" id="KW-1185">Reference proteome</keyword>
<accession>A0A7S4EDX8</accession>
<evidence type="ECO:0000313" key="2">
    <source>
        <dbReference type="EMBL" id="CAE0706102.1"/>
    </source>
</evidence>